<sequence length="109" mass="12895">MSDGQKEQGIDVYQSRRFEKALDKLPESQQKVIEDEIDKIIDNPTIGEQKKGDLNFLWVHKFQVNNQLALLGYSWVEDKLELYLLSIGSHENFYQDQKKRRKADLKLIR</sequence>
<evidence type="ECO:0000313" key="1">
    <source>
        <dbReference type="EMBL" id="PXW46382.1"/>
    </source>
</evidence>
<dbReference type="InterPro" id="IPR031552">
    <property type="entry name" value="ParE-like_toxin"/>
</dbReference>
<dbReference type="EMBL" id="QJJG01000005">
    <property type="protein sequence ID" value="PXW46382.1"/>
    <property type="molecule type" value="Genomic_DNA"/>
</dbReference>
<protein>
    <submittedName>
        <fullName evidence="1">ParE-like toxin of type II ParDE toxin-antitoxin system</fullName>
    </submittedName>
</protein>
<dbReference type="SUPFAM" id="SSF143011">
    <property type="entry name" value="RelE-like"/>
    <property type="match status" value="1"/>
</dbReference>
<dbReference type="InterPro" id="IPR035093">
    <property type="entry name" value="RelE/ParE_toxin_dom_sf"/>
</dbReference>
<evidence type="ECO:0000313" key="2">
    <source>
        <dbReference type="Proteomes" id="UP000247485"/>
    </source>
</evidence>
<dbReference type="RefSeq" id="WP_110273439.1">
    <property type="nucleotide sequence ID" value="NZ_QJJG01000005.1"/>
</dbReference>
<comment type="caution">
    <text evidence="1">The sequence shown here is derived from an EMBL/GenBank/DDBJ whole genome shotgun (WGS) entry which is preliminary data.</text>
</comment>
<dbReference type="Pfam" id="PF15781">
    <property type="entry name" value="ParE-like_toxin"/>
    <property type="match status" value="1"/>
</dbReference>
<proteinExistence type="predicted"/>
<dbReference type="AlphaFoldDB" id="A0A318FWI5"/>
<accession>A0A318FWI5</accession>
<dbReference type="Gene3D" id="3.30.2310.20">
    <property type="entry name" value="RelE-like"/>
    <property type="match status" value="1"/>
</dbReference>
<dbReference type="Proteomes" id="UP000247485">
    <property type="component" value="Unassembled WGS sequence"/>
</dbReference>
<name>A0A318FWI5_KLEOX</name>
<gene>
    <name evidence="1" type="ORF">DET57_10554</name>
</gene>
<organism evidence="1 2">
    <name type="scientific">Klebsiella oxytoca</name>
    <dbReference type="NCBI Taxonomy" id="571"/>
    <lineage>
        <taxon>Bacteria</taxon>
        <taxon>Pseudomonadati</taxon>
        <taxon>Pseudomonadota</taxon>
        <taxon>Gammaproteobacteria</taxon>
        <taxon>Enterobacterales</taxon>
        <taxon>Enterobacteriaceae</taxon>
        <taxon>Klebsiella/Raoultella group</taxon>
        <taxon>Klebsiella</taxon>
    </lineage>
</organism>
<reference evidence="1 2" key="1">
    <citation type="submission" date="2018-05" db="EMBL/GenBank/DDBJ databases">
        <title>Freshwater and sediment microbial communities from various areas in North America, analyzing microbe dynamics in response to fracking.</title>
        <authorList>
            <person name="Lamendella R."/>
        </authorList>
    </citation>
    <scope>NUCLEOTIDE SEQUENCE [LARGE SCALE GENOMIC DNA]</scope>
    <source>
        <strain evidence="1 2">67</strain>
    </source>
</reference>